<dbReference type="InterPro" id="IPR007167">
    <property type="entry name" value="Fe-transptr_FeoA-like"/>
</dbReference>
<dbReference type="Gene3D" id="2.30.30.90">
    <property type="match status" value="1"/>
</dbReference>
<dbReference type="InterPro" id="IPR008988">
    <property type="entry name" value="Transcriptional_repressor_C"/>
</dbReference>
<accession>A0ABT4D1H0</accession>
<protein>
    <submittedName>
        <fullName evidence="3">FeoA family protein</fullName>
    </submittedName>
</protein>
<name>A0ABT4D1H0_9CLOT</name>
<dbReference type="PANTHER" id="PTHR43151">
    <property type="entry name" value="FEOA FAMILY PROTEIN"/>
    <property type="match status" value="1"/>
</dbReference>
<evidence type="ECO:0000256" key="1">
    <source>
        <dbReference type="ARBA" id="ARBA00023004"/>
    </source>
</evidence>
<keyword evidence="4" id="KW-1185">Reference proteome</keyword>
<reference evidence="3" key="1">
    <citation type="submission" date="2022-12" db="EMBL/GenBank/DDBJ databases">
        <authorList>
            <person name="Wang J."/>
        </authorList>
    </citation>
    <scope>NUCLEOTIDE SEQUENCE</scope>
    <source>
        <strain evidence="3">HY-45-18</strain>
    </source>
</reference>
<evidence type="ECO:0000259" key="2">
    <source>
        <dbReference type="SMART" id="SM00899"/>
    </source>
</evidence>
<dbReference type="SMART" id="SM00899">
    <property type="entry name" value="FeoA"/>
    <property type="match status" value="1"/>
</dbReference>
<organism evidence="3 4">
    <name type="scientific">Clostridium aestuarii</name>
    <dbReference type="NCBI Taxonomy" id="338193"/>
    <lineage>
        <taxon>Bacteria</taxon>
        <taxon>Bacillati</taxon>
        <taxon>Bacillota</taxon>
        <taxon>Clostridia</taxon>
        <taxon>Eubacteriales</taxon>
        <taxon>Clostridiaceae</taxon>
        <taxon>Clostridium</taxon>
    </lineage>
</organism>
<gene>
    <name evidence="3" type="ORF">OW763_09010</name>
</gene>
<dbReference type="Proteomes" id="UP001078443">
    <property type="component" value="Unassembled WGS sequence"/>
</dbReference>
<dbReference type="Pfam" id="PF04023">
    <property type="entry name" value="FeoA"/>
    <property type="match status" value="1"/>
</dbReference>
<dbReference type="EMBL" id="JAPQER010000003">
    <property type="protein sequence ID" value="MCY6484477.1"/>
    <property type="molecule type" value="Genomic_DNA"/>
</dbReference>
<feature type="domain" description="Ferrous iron transporter FeoA-like" evidence="2">
    <location>
        <begin position="4"/>
        <end position="74"/>
    </location>
</feature>
<dbReference type="InterPro" id="IPR053184">
    <property type="entry name" value="FeoA-like"/>
</dbReference>
<proteinExistence type="predicted"/>
<sequence length="75" mass="8149">MSVIPLAFINRGEKAKIQEINGGDTFSKKMIEMGFNKGTEIEIVNNDRGPLIVAVGESRIALGRGMAQRIMVQAS</sequence>
<dbReference type="PANTHER" id="PTHR43151:SF1">
    <property type="entry name" value="SSR2333 PROTEIN"/>
    <property type="match status" value="1"/>
</dbReference>
<dbReference type="RefSeq" id="WP_268040777.1">
    <property type="nucleotide sequence ID" value="NZ_JAPQER010000003.1"/>
</dbReference>
<evidence type="ECO:0000313" key="4">
    <source>
        <dbReference type="Proteomes" id="UP001078443"/>
    </source>
</evidence>
<dbReference type="InterPro" id="IPR038157">
    <property type="entry name" value="FeoA_core_dom"/>
</dbReference>
<comment type="caution">
    <text evidence="3">The sequence shown here is derived from an EMBL/GenBank/DDBJ whole genome shotgun (WGS) entry which is preliminary data.</text>
</comment>
<keyword evidence="1" id="KW-0408">Iron</keyword>
<dbReference type="SUPFAM" id="SSF50037">
    <property type="entry name" value="C-terminal domain of transcriptional repressors"/>
    <property type="match status" value="1"/>
</dbReference>
<evidence type="ECO:0000313" key="3">
    <source>
        <dbReference type="EMBL" id="MCY6484477.1"/>
    </source>
</evidence>